<organism evidence="1">
    <name type="scientific">Kitasatospora sp. CMC57</name>
    <dbReference type="NCBI Taxonomy" id="3231513"/>
    <lineage>
        <taxon>Bacteria</taxon>
        <taxon>Bacillati</taxon>
        <taxon>Actinomycetota</taxon>
        <taxon>Actinomycetes</taxon>
        <taxon>Kitasatosporales</taxon>
        <taxon>Streptomycetaceae</taxon>
        <taxon>Kitasatospora</taxon>
    </lineage>
</organism>
<dbReference type="EMBL" id="AP035881">
    <property type="protein sequence ID" value="BFP46698.1"/>
    <property type="molecule type" value="Genomic_DNA"/>
</dbReference>
<name>A0AB33K487_9ACTN</name>
<proteinExistence type="predicted"/>
<protein>
    <submittedName>
        <fullName evidence="1">Uncharacterized protein</fullName>
    </submittedName>
</protein>
<dbReference type="RefSeq" id="WP_407989094.1">
    <property type="nucleotide sequence ID" value="NZ_AP035881.2"/>
</dbReference>
<gene>
    <name evidence="1" type="ORF">KCMC57_30660</name>
</gene>
<accession>A0AB33K487</accession>
<evidence type="ECO:0000313" key="1">
    <source>
        <dbReference type="EMBL" id="BFP46698.1"/>
    </source>
</evidence>
<dbReference type="AlphaFoldDB" id="A0AB33K487"/>
<reference evidence="1" key="1">
    <citation type="submission" date="2024-07" db="EMBL/GenBank/DDBJ databases">
        <title>Complete genome sequences of cellulolytic bacteria, Kitasatospora sp. CMC57 and Streptomyces sp. CMC78, isolated from Japanese agricultural soil.</title>
        <authorList>
            <person name="Hashimoto T."/>
            <person name="Ito M."/>
            <person name="Iwamoto M."/>
            <person name="Fukahori D."/>
            <person name="Shoda T."/>
            <person name="Sakoda M."/>
            <person name="Morohoshi T."/>
            <person name="Mitsuboshi M."/>
            <person name="Nishizawa T."/>
        </authorList>
    </citation>
    <scope>NUCLEOTIDE SEQUENCE</scope>
    <source>
        <strain evidence="1">CMC57</strain>
    </source>
</reference>
<sequence>MSSVRRIVGFVLVPLAVGVAVLAGTGTASADTIWNTSRAAAMSPDAPVATVSLTKASLLDDTIWN</sequence>